<keyword evidence="1" id="KW-0732">Signal</keyword>
<evidence type="ECO:0008006" key="4">
    <source>
        <dbReference type="Google" id="ProtNLM"/>
    </source>
</evidence>
<sequence length="269" mass="30304">MKFKNVILSAGSAVLLSATLALNINASGLPNNKSKYWNQARMVTTNKVVNAQQMQLKKGMITNKKLSSSKLKKNSDLYVRRVGNNNKEWLLFSNSLKQNKTSVWVTKQNDTKWMKKYVQKAPKGGLVSNFSRAKFDTIPSDNFVNAFFPVGSYLGDKDKPILKGGQAISVKKDDSDSKDGNNFYYIMVKGESTKVNMGSGQPTPYNVINVQDKMIVSQNTPEDSQAVLPMNFEIKDGTLWRIMDSNNKLTKNGYSYSSKYQKWFPVTFK</sequence>
<feature type="signal peptide" evidence="1">
    <location>
        <begin position="1"/>
        <end position="26"/>
    </location>
</feature>
<organism evidence="2 3">
    <name type="scientific">Apilactobacillus xinyiensis</name>
    <dbReference type="NCBI Taxonomy" id="2841032"/>
    <lineage>
        <taxon>Bacteria</taxon>
        <taxon>Bacillati</taxon>
        <taxon>Bacillota</taxon>
        <taxon>Bacilli</taxon>
        <taxon>Lactobacillales</taxon>
        <taxon>Lactobacillaceae</taxon>
        <taxon>Apilactobacillus</taxon>
    </lineage>
</organism>
<dbReference type="EMBL" id="JAJIAO010000002">
    <property type="protein sequence ID" value="MCK8624518.1"/>
    <property type="molecule type" value="Genomic_DNA"/>
</dbReference>
<name>A0ABT0I1C0_9LACO</name>
<protein>
    <recommendedName>
        <fullName evidence="4">Surface layer protein A domain-containing protein</fullName>
    </recommendedName>
</protein>
<feature type="chain" id="PRO_5045915966" description="Surface layer protein A domain-containing protein" evidence="1">
    <location>
        <begin position="27"/>
        <end position="269"/>
    </location>
</feature>
<comment type="caution">
    <text evidence="2">The sequence shown here is derived from an EMBL/GenBank/DDBJ whole genome shotgun (WGS) entry which is preliminary data.</text>
</comment>
<dbReference type="Proteomes" id="UP001522905">
    <property type="component" value="Unassembled WGS sequence"/>
</dbReference>
<gene>
    <name evidence="2" type="ORF">LNP07_03215</name>
</gene>
<accession>A0ABT0I1C0</accession>
<dbReference type="RefSeq" id="WP_248601578.1">
    <property type="nucleotide sequence ID" value="NZ_JAJIAO010000002.1"/>
</dbReference>
<evidence type="ECO:0000313" key="3">
    <source>
        <dbReference type="Proteomes" id="UP001522905"/>
    </source>
</evidence>
<keyword evidence="3" id="KW-1185">Reference proteome</keyword>
<proteinExistence type="predicted"/>
<evidence type="ECO:0000256" key="1">
    <source>
        <dbReference type="SAM" id="SignalP"/>
    </source>
</evidence>
<evidence type="ECO:0000313" key="2">
    <source>
        <dbReference type="EMBL" id="MCK8624518.1"/>
    </source>
</evidence>
<reference evidence="2 3" key="1">
    <citation type="submission" date="2021-11" db="EMBL/GenBank/DDBJ databases">
        <title>Comparative genomics of bee honey and flower isolates.</title>
        <authorList>
            <person name="Bechtner J.D."/>
            <person name="Gallus M.K."/>
            <person name="Ehrmann M."/>
        </authorList>
    </citation>
    <scope>NUCLEOTIDE SEQUENCE [LARGE SCALE GENOMIC DNA]</scope>
    <source>
        <strain evidence="2 3">M161</strain>
    </source>
</reference>